<dbReference type="PANTHER" id="PTHR43592:SF15">
    <property type="entry name" value="CAAX AMINO TERMINAL PROTEASE FAMILY PROTEIN"/>
    <property type="match status" value="1"/>
</dbReference>
<feature type="transmembrane region" description="Helical" evidence="1">
    <location>
        <begin position="76"/>
        <end position="103"/>
    </location>
</feature>
<reference evidence="3 4" key="1">
    <citation type="submission" date="2019-09" db="EMBL/GenBank/DDBJ databases">
        <title>In-depth cultivation of the pig gut microbiome towards novel bacterial diversity and tailored functional studies.</title>
        <authorList>
            <person name="Wylensek D."/>
            <person name="Hitch T.C.A."/>
            <person name="Clavel T."/>
        </authorList>
    </citation>
    <scope>NUCLEOTIDE SEQUENCE [LARGE SCALE GENOMIC DNA]</scope>
    <source>
        <strain evidence="3 4">WCA3-693-APC-4?</strain>
    </source>
</reference>
<keyword evidence="4" id="KW-1185">Reference proteome</keyword>
<feature type="domain" description="CAAX prenyl protease 2/Lysostaphin resistance protein A-like" evidence="2">
    <location>
        <begin position="118"/>
        <end position="201"/>
    </location>
</feature>
<organism evidence="3 4">
    <name type="scientific">Tissierella pigra</name>
    <dbReference type="NCBI Taxonomy" id="2607614"/>
    <lineage>
        <taxon>Bacteria</taxon>
        <taxon>Bacillati</taxon>
        <taxon>Bacillota</taxon>
        <taxon>Tissierellia</taxon>
        <taxon>Tissierellales</taxon>
        <taxon>Tissierellaceae</taxon>
        <taxon>Tissierella</taxon>
    </lineage>
</organism>
<keyword evidence="3" id="KW-0482">Metalloprotease</keyword>
<feature type="transmembrane region" description="Helical" evidence="1">
    <location>
        <begin position="272"/>
        <end position="292"/>
    </location>
</feature>
<dbReference type="GO" id="GO:0080120">
    <property type="term" value="P:CAAX-box protein maturation"/>
    <property type="evidence" value="ECO:0007669"/>
    <property type="project" value="UniProtKB-ARBA"/>
</dbReference>
<evidence type="ECO:0000313" key="4">
    <source>
        <dbReference type="Proteomes" id="UP000469523"/>
    </source>
</evidence>
<keyword evidence="1" id="KW-0812">Transmembrane</keyword>
<keyword evidence="1" id="KW-0472">Membrane</keyword>
<dbReference type="AlphaFoldDB" id="A0A6N7XUU6"/>
<keyword evidence="3" id="KW-0378">Hydrolase</keyword>
<gene>
    <name evidence="3" type="ORF">FYJ83_08725</name>
</gene>
<dbReference type="RefSeq" id="WP_154439959.1">
    <property type="nucleotide sequence ID" value="NZ_VUNQ01000016.1"/>
</dbReference>
<sequence length="302" mass="35035">MEKINQDDFRKSSNKVGLMFILHMISFGLVPPILSEIGIYNQSTNGFLFNMGFILIITCLLFPCDFKKMFLREKKIGILEGIFYVFLFLSIYFLLAILISNLFSSLYFTSIGKKQLIAGIFISRGIIVPIVEEIVYRGILLENLRKYGDAFAIVISSLIFGMLHAHRIVDTFWAGIFTGVLYVKSNQLSYSILMHMFINLFFTSFIFWIKQSFLIENINIEFLILTIISMITAFVLYIVAKRKNYLKIKDVKVFQIKEIIPQFKKDKEKYKIFFQGGGIIFALILFFIITLIEIKLVINTLK</sequence>
<evidence type="ECO:0000259" key="2">
    <source>
        <dbReference type="Pfam" id="PF02517"/>
    </source>
</evidence>
<dbReference type="EMBL" id="VUNQ01000016">
    <property type="protein sequence ID" value="MSU01547.1"/>
    <property type="molecule type" value="Genomic_DNA"/>
</dbReference>
<dbReference type="GO" id="GO:0006508">
    <property type="term" value="P:proteolysis"/>
    <property type="evidence" value="ECO:0007669"/>
    <property type="project" value="UniProtKB-KW"/>
</dbReference>
<feature type="transmembrane region" description="Helical" evidence="1">
    <location>
        <begin position="147"/>
        <end position="168"/>
    </location>
</feature>
<protein>
    <submittedName>
        <fullName evidence="3">CPBP family intramembrane metalloprotease</fullName>
    </submittedName>
</protein>
<feature type="transmembrane region" description="Helical" evidence="1">
    <location>
        <begin position="46"/>
        <end position="64"/>
    </location>
</feature>
<feature type="transmembrane region" description="Helical" evidence="1">
    <location>
        <begin position="220"/>
        <end position="240"/>
    </location>
</feature>
<evidence type="ECO:0000313" key="3">
    <source>
        <dbReference type="EMBL" id="MSU01547.1"/>
    </source>
</evidence>
<name>A0A6N7XUU6_9FIRM</name>
<keyword evidence="1" id="KW-1133">Transmembrane helix</keyword>
<dbReference type="Pfam" id="PF02517">
    <property type="entry name" value="Rce1-like"/>
    <property type="match status" value="1"/>
</dbReference>
<comment type="caution">
    <text evidence="3">The sequence shown here is derived from an EMBL/GenBank/DDBJ whole genome shotgun (WGS) entry which is preliminary data.</text>
</comment>
<dbReference type="GO" id="GO:0008237">
    <property type="term" value="F:metallopeptidase activity"/>
    <property type="evidence" value="ECO:0007669"/>
    <property type="project" value="UniProtKB-KW"/>
</dbReference>
<feature type="transmembrane region" description="Helical" evidence="1">
    <location>
        <begin position="188"/>
        <end position="208"/>
    </location>
</feature>
<proteinExistence type="predicted"/>
<dbReference type="GO" id="GO:0004175">
    <property type="term" value="F:endopeptidase activity"/>
    <property type="evidence" value="ECO:0007669"/>
    <property type="project" value="UniProtKB-ARBA"/>
</dbReference>
<keyword evidence="3" id="KW-0645">Protease</keyword>
<feature type="transmembrane region" description="Helical" evidence="1">
    <location>
        <begin position="16"/>
        <end position="34"/>
    </location>
</feature>
<evidence type="ECO:0000256" key="1">
    <source>
        <dbReference type="SAM" id="Phobius"/>
    </source>
</evidence>
<dbReference type="InterPro" id="IPR003675">
    <property type="entry name" value="Rce1/LyrA-like_dom"/>
</dbReference>
<accession>A0A6N7XUU6</accession>
<dbReference type="PANTHER" id="PTHR43592">
    <property type="entry name" value="CAAX AMINO TERMINAL PROTEASE"/>
    <property type="match status" value="1"/>
</dbReference>
<dbReference type="Proteomes" id="UP000469523">
    <property type="component" value="Unassembled WGS sequence"/>
</dbReference>